<dbReference type="RefSeq" id="WP_090298054.1">
    <property type="nucleotide sequence ID" value="NZ_FNKI01000003.1"/>
</dbReference>
<protein>
    <recommendedName>
        <fullName evidence="4">Outer membrane protein beta-barrel domain-containing protein</fullName>
    </recommendedName>
</protein>
<evidence type="ECO:0008006" key="4">
    <source>
        <dbReference type="Google" id="ProtNLM"/>
    </source>
</evidence>
<dbReference type="Proteomes" id="UP000199592">
    <property type="component" value="Unassembled WGS sequence"/>
</dbReference>
<evidence type="ECO:0000313" key="2">
    <source>
        <dbReference type="EMBL" id="SDW97905.1"/>
    </source>
</evidence>
<dbReference type="EMBL" id="FNMY01000004">
    <property type="protein sequence ID" value="SDW97905.1"/>
    <property type="molecule type" value="Genomic_DNA"/>
</dbReference>
<organism evidence="2 3">
    <name type="scientific">Flagellimonas zhangzhouensis</name>
    <dbReference type="NCBI Taxonomy" id="1073328"/>
    <lineage>
        <taxon>Bacteria</taxon>
        <taxon>Pseudomonadati</taxon>
        <taxon>Bacteroidota</taxon>
        <taxon>Flavobacteriia</taxon>
        <taxon>Flavobacteriales</taxon>
        <taxon>Flavobacteriaceae</taxon>
        <taxon>Flagellimonas</taxon>
    </lineage>
</organism>
<keyword evidence="1" id="KW-0732">Signal</keyword>
<dbReference type="OrthoDB" id="1492374at2"/>
<sequence length="172" mass="18309">MKKQILLAVVAIMALGFVATAQQVDRSSFKAGVFAGIPVGDYSDFSSFGLGLDLAHHWSVSELFDLGLASGYIHAFGESDTVAGGTIGYSFEDIQFIPVAGAIRMYPTYQFKLGADIGYAVGVNEENDGGFYLRPSIGYNITGNTELNASYITISNNGASFSMVALGLLFLF</sequence>
<keyword evidence="3" id="KW-1185">Reference proteome</keyword>
<dbReference type="AlphaFoldDB" id="A0A1H2XYV5"/>
<evidence type="ECO:0000313" key="3">
    <source>
        <dbReference type="Proteomes" id="UP000199592"/>
    </source>
</evidence>
<proteinExistence type="predicted"/>
<feature type="signal peptide" evidence="1">
    <location>
        <begin position="1"/>
        <end position="21"/>
    </location>
</feature>
<name>A0A1H2XYV5_9FLAO</name>
<accession>A0A1H2XYV5</accession>
<evidence type="ECO:0000256" key="1">
    <source>
        <dbReference type="SAM" id="SignalP"/>
    </source>
</evidence>
<dbReference type="STRING" id="1073328.SAMN05216294_2895"/>
<reference evidence="3" key="1">
    <citation type="submission" date="2016-10" db="EMBL/GenBank/DDBJ databases">
        <authorList>
            <person name="Varghese N."/>
            <person name="Submissions S."/>
        </authorList>
    </citation>
    <scope>NUCLEOTIDE SEQUENCE [LARGE SCALE GENOMIC DNA]</scope>
    <source>
        <strain evidence="3">DSM 25030</strain>
    </source>
</reference>
<feature type="chain" id="PRO_5011598452" description="Outer membrane protein beta-barrel domain-containing protein" evidence="1">
    <location>
        <begin position="22"/>
        <end position="172"/>
    </location>
</feature>
<gene>
    <name evidence="2" type="ORF">SAMN04487892_2887</name>
</gene>